<reference evidence="6 7" key="1">
    <citation type="journal article" date="2018" name="Arch. Microbiol.">
        <title>New insights into the metabolic potential of the phototrophic purple bacterium Rhodopila globiformis DSM 161(T) from its draft genome sequence and evidence for a vanadium-dependent nitrogenase.</title>
        <authorList>
            <person name="Imhoff J.F."/>
            <person name="Rahn T."/>
            <person name="Kunzel S."/>
            <person name="Neulinger S.C."/>
        </authorList>
    </citation>
    <scope>NUCLEOTIDE SEQUENCE [LARGE SCALE GENOMIC DNA]</scope>
    <source>
        <strain evidence="6 7">DSM 161</strain>
    </source>
</reference>
<sequence>MSQTFTVGDLTVHRIIESEGPLFDPKMFFPTLTQEILDENAAWLKPKYIDPASGRLVLCIQSYVVRTPHHTILIDSCIGNHKPRPDFPMWDQLTSDRYEKNLAAAGVGFGDIDFVMCTHLHVDHIGWNTRLENGRWVPTFPKAKYLFGEQELAFWTEQERSNPGSQPWISDSVLPVVEAKRHQVVNSDYEVSDVVKLIPTPGHTVGHFSVRVGKSGADAIIAGDMVHSPLQVRYPELGMFVDYDTTQGIATRRKLFGEICDTPTLLCPAHFPSPSKGRLTRWGDGFRYNPVQ</sequence>
<dbReference type="SMART" id="SM00849">
    <property type="entry name" value="Lactamase_B"/>
    <property type="match status" value="1"/>
</dbReference>
<dbReference type="RefSeq" id="WP_104517529.1">
    <property type="nucleotide sequence ID" value="NZ_NHRY01000051.1"/>
</dbReference>
<keyword evidence="4" id="KW-0862">Zinc</keyword>
<dbReference type="SUPFAM" id="SSF56281">
    <property type="entry name" value="Metallo-hydrolase/oxidoreductase"/>
    <property type="match status" value="1"/>
</dbReference>
<name>A0A2S6NME8_RHOGL</name>
<evidence type="ECO:0000256" key="1">
    <source>
        <dbReference type="ARBA" id="ARBA00007749"/>
    </source>
</evidence>
<evidence type="ECO:0000256" key="3">
    <source>
        <dbReference type="ARBA" id="ARBA00022801"/>
    </source>
</evidence>
<evidence type="ECO:0000313" key="7">
    <source>
        <dbReference type="Proteomes" id="UP000239724"/>
    </source>
</evidence>
<dbReference type="GO" id="GO:0016787">
    <property type="term" value="F:hydrolase activity"/>
    <property type="evidence" value="ECO:0007669"/>
    <property type="project" value="UniProtKB-KW"/>
</dbReference>
<evidence type="ECO:0000256" key="2">
    <source>
        <dbReference type="ARBA" id="ARBA00022723"/>
    </source>
</evidence>
<dbReference type="Pfam" id="PF00753">
    <property type="entry name" value="Lactamase_B"/>
    <property type="match status" value="1"/>
</dbReference>
<dbReference type="InterPro" id="IPR001279">
    <property type="entry name" value="Metallo-B-lactamas"/>
</dbReference>
<dbReference type="GO" id="GO:0046872">
    <property type="term" value="F:metal ion binding"/>
    <property type="evidence" value="ECO:0007669"/>
    <property type="project" value="UniProtKB-KW"/>
</dbReference>
<comment type="caution">
    <text evidence="6">The sequence shown here is derived from an EMBL/GenBank/DDBJ whole genome shotgun (WGS) entry which is preliminary data.</text>
</comment>
<dbReference type="Proteomes" id="UP000239724">
    <property type="component" value="Unassembled WGS sequence"/>
</dbReference>
<gene>
    <name evidence="6" type="ORF">CCS01_03870</name>
</gene>
<protein>
    <submittedName>
        <fullName evidence="6">MBL fold metallo-hydrolase</fullName>
    </submittedName>
</protein>
<dbReference type="OrthoDB" id="9773738at2"/>
<dbReference type="CDD" id="cd16277">
    <property type="entry name" value="metallo-hydrolase-like_MBL-fold"/>
    <property type="match status" value="1"/>
</dbReference>
<keyword evidence="3 6" id="KW-0378">Hydrolase</keyword>
<dbReference type="EMBL" id="NHRY01000051">
    <property type="protein sequence ID" value="PPQ37116.1"/>
    <property type="molecule type" value="Genomic_DNA"/>
</dbReference>
<dbReference type="PANTHER" id="PTHR42978:SF6">
    <property type="entry name" value="QUORUM-QUENCHING LACTONASE YTNP-RELATED"/>
    <property type="match status" value="1"/>
</dbReference>
<dbReference type="Gene3D" id="3.60.15.10">
    <property type="entry name" value="Ribonuclease Z/Hydroxyacylglutathione hydrolase-like"/>
    <property type="match status" value="1"/>
</dbReference>
<dbReference type="PANTHER" id="PTHR42978">
    <property type="entry name" value="QUORUM-QUENCHING LACTONASE YTNP-RELATED-RELATED"/>
    <property type="match status" value="1"/>
</dbReference>
<accession>A0A2S6NME8</accession>
<dbReference type="InterPro" id="IPR036866">
    <property type="entry name" value="RibonucZ/Hydroxyglut_hydro"/>
</dbReference>
<organism evidence="6 7">
    <name type="scientific">Rhodopila globiformis</name>
    <name type="common">Rhodopseudomonas globiformis</name>
    <dbReference type="NCBI Taxonomy" id="1071"/>
    <lineage>
        <taxon>Bacteria</taxon>
        <taxon>Pseudomonadati</taxon>
        <taxon>Pseudomonadota</taxon>
        <taxon>Alphaproteobacteria</taxon>
        <taxon>Acetobacterales</taxon>
        <taxon>Acetobacteraceae</taxon>
        <taxon>Rhodopila</taxon>
    </lineage>
</organism>
<evidence type="ECO:0000313" key="6">
    <source>
        <dbReference type="EMBL" id="PPQ37116.1"/>
    </source>
</evidence>
<feature type="domain" description="Metallo-beta-lactamase" evidence="5">
    <location>
        <begin position="59"/>
        <end position="270"/>
    </location>
</feature>
<keyword evidence="2" id="KW-0479">Metal-binding</keyword>
<evidence type="ECO:0000256" key="4">
    <source>
        <dbReference type="ARBA" id="ARBA00022833"/>
    </source>
</evidence>
<dbReference type="InterPro" id="IPR051013">
    <property type="entry name" value="MBL_superfamily_lactonases"/>
</dbReference>
<dbReference type="AlphaFoldDB" id="A0A2S6NME8"/>
<keyword evidence="7" id="KW-1185">Reference proteome</keyword>
<comment type="similarity">
    <text evidence="1">Belongs to the metallo-beta-lactamase superfamily.</text>
</comment>
<evidence type="ECO:0000259" key="5">
    <source>
        <dbReference type="SMART" id="SM00849"/>
    </source>
</evidence>
<proteinExistence type="inferred from homology"/>